<evidence type="ECO:0000256" key="1">
    <source>
        <dbReference type="ARBA" id="ARBA00008853"/>
    </source>
</evidence>
<evidence type="ECO:0000256" key="2">
    <source>
        <dbReference type="SAM" id="MobiDB-lite"/>
    </source>
</evidence>
<dbReference type="GO" id="GO:0004341">
    <property type="term" value="F:gluconolactonase activity"/>
    <property type="evidence" value="ECO:0007669"/>
    <property type="project" value="TreeGrafter"/>
</dbReference>
<dbReference type="InterPro" id="IPR013658">
    <property type="entry name" value="SGL"/>
</dbReference>
<evidence type="ECO:0000313" key="4">
    <source>
        <dbReference type="EMBL" id="CAD8517500.1"/>
    </source>
</evidence>
<reference evidence="4" key="1">
    <citation type="submission" date="2021-01" db="EMBL/GenBank/DDBJ databases">
        <authorList>
            <person name="Corre E."/>
            <person name="Pelletier E."/>
            <person name="Niang G."/>
            <person name="Scheremetjew M."/>
            <person name="Finn R."/>
            <person name="Kale V."/>
            <person name="Holt S."/>
            <person name="Cochrane G."/>
            <person name="Meng A."/>
            <person name="Brown T."/>
            <person name="Cohen L."/>
        </authorList>
    </citation>
    <scope>NUCLEOTIDE SEQUENCE</scope>
    <source>
        <strain evidence="4">CCMP1723</strain>
    </source>
</reference>
<feature type="compositionally biased region" description="Polar residues" evidence="2">
    <location>
        <begin position="167"/>
        <end position="182"/>
    </location>
</feature>
<name>A0A7S0NJZ6_MICPS</name>
<dbReference type="EMBL" id="HBEQ01006233">
    <property type="protein sequence ID" value="CAD8517500.1"/>
    <property type="molecule type" value="Transcribed_RNA"/>
</dbReference>
<dbReference type="Pfam" id="PF08450">
    <property type="entry name" value="SGL"/>
    <property type="match status" value="1"/>
</dbReference>
<accession>A0A7S0NJZ6</accession>
<comment type="similarity">
    <text evidence="1">Belongs to the SMP-30/CGR1 family.</text>
</comment>
<feature type="domain" description="SMP-30/Gluconolactonase/LRE-like region" evidence="3">
    <location>
        <begin position="24"/>
        <end position="339"/>
    </location>
</feature>
<protein>
    <recommendedName>
        <fullName evidence="3">SMP-30/Gluconolactonase/LRE-like region domain-containing protein</fullName>
    </recommendedName>
</protein>
<gene>
    <name evidence="4" type="ORF">MCOM1403_LOCUS4926</name>
</gene>
<organism evidence="4">
    <name type="scientific">Micromonas pusilla</name>
    <name type="common">Picoplanktonic green alga</name>
    <name type="synonym">Chromulina pusilla</name>
    <dbReference type="NCBI Taxonomy" id="38833"/>
    <lineage>
        <taxon>Eukaryota</taxon>
        <taxon>Viridiplantae</taxon>
        <taxon>Chlorophyta</taxon>
        <taxon>Mamiellophyceae</taxon>
        <taxon>Mamiellales</taxon>
        <taxon>Mamiellaceae</taxon>
        <taxon>Micromonas</taxon>
    </lineage>
</organism>
<dbReference type="PANTHER" id="PTHR10907:SF47">
    <property type="entry name" value="REGUCALCIN"/>
    <property type="match status" value="1"/>
</dbReference>
<dbReference type="Gene3D" id="2.120.10.30">
    <property type="entry name" value="TolB, C-terminal domain"/>
    <property type="match status" value="2"/>
</dbReference>
<dbReference type="PANTHER" id="PTHR10907">
    <property type="entry name" value="REGUCALCIN"/>
    <property type="match status" value="1"/>
</dbReference>
<evidence type="ECO:0000259" key="3">
    <source>
        <dbReference type="Pfam" id="PF08450"/>
    </source>
</evidence>
<sequence>MASDGMATTNSEVQIVGGDYRAKLGESPVWINGELVFIDVVAKEICTLRDGTVRRAQLPKMPGSIVPSSKGGFLAALAVDADGSGGQLRRVVLRYDDTGTLEADTSKEFFCNVLDAQVHRPLADKPGERQCLNDGKCDARGRVWVGSKVLSRPDMDARYVQAGPDTPTGSENDESNASSAHFSPSGDAPPAGALFCVEPAFSFRNGSMVKVGVAGAVAEVGGVWTSNGIAWSPVGDTMYYADSPRRRVEAYDFDAESGLLRNGRVFARMPDDVGVPDGMCVDEGGGVWVCVWDAGKVVRYVPDGEGNAKLDRTIAFPCSRPTSCCFGGADGTTLFVTSCSLDTTVDADAKDMSADEPTAGGVFAIDVGVKGVPVHAAAF</sequence>
<feature type="region of interest" description="Disordered" evidence="2">
    <location>
        <begin position="155"/>
        <end position="185"/>
    </location>
</feature>
<dbReference type="GO" id="GO:0019853">
    <property type="term" value="P:L-ascorbic acid biosynthetic process"/>
    <property type="evidence" value="ECO:0007669"/>
    <property type="project" value="TreeGrafter"/>
</dbReference>
<dbReference type="SUPFAM" id="SSF63829">
    <property type="entry name" value="Calcium-dependent phosphotriesterase"/>
    <property type="match status" value="1"/>
</dbReference>
<dbReference type="AlphaFoldDB" id="A0A7S0NJZ6"/>
<dbReference type="InterPro" id="IPR011042">
    <property type="entry name" value="6-blade_b-propeller_TolB-like"/>
</dbReference>
<proteinExistence type="inferred from homology"/>
<dbReference type="GO" id="GO:0005509">
    <property type="term" value="F:calcium ion binding"/>
    <property type="evidence" value="ECO:0007669"/>
    <property type="project" value="TreeGrafter"/>
</dbReference>